<name>A0AAD9XFB8_9ROSI</name>
<evidence type="ECO:0000256" key="1">
    <source>
        <dbReference type="SAM" id="Phobius"/>
    </source>
</evidence>
<gene>
    <name evidence="2" type="ORF">Ddye_004735</name>
</gene>
<keyword evidence="1" id="KW-0472">Membrane</keyword>
<keyword evidence="1" id="KW-1133">Transmembrane helix</keyword>
<feature type="transmembrane region" description="Helical" evidence="1">
    <location>
        <begin position="305"/>
        <end position="324"/>
    </location>
</feature>
<organism evidence="2 3">
    <name type="scientific">Dipteronia dyeriana</name>
    <dbReference type="NCBI Taxonomy" id="168575"/>
    <lineage>
        <taxon>Eukaryota</taxon>
        <taxon>Viridiplantae</taxon>
        <taxon>Streptophyta</taxon>
        <taxon>Embryophyta</taxon>
        <taxon>Tracheophyta</taxon>
        <taxon>Spermatophyta</taxon>
        <taxon>Magnoliopsida</taxon>
        <taxon>eudicotyledons</taxon>
        <taxon>Gunneridae</taxon>
        <taxon>Pentapetalae</taxon>
        <taxon>rosids</taxon>
        <taxon>malvids</taxon>
        <taxon>Sapindales</taxon>
        <taxon>Sapindaceae</taxon>
        <taxon>Hippocastanoideae</taxon>
        <taxon>Acereae</taxon>
        <taxon>Dipteronia</taxon>
    </lineage>
</organism>
<dbReference type="AlphaFoldDB" id="A0AAD9XFB8"/>
<proteinExistence type="predicted"/>
<comment type="caution">
    <text evidence="2">The sequence shown here is derived from an EMBL/GenBank/DDBJ whole genome shotgun (WGS) entry which is preliminary data.</text>
</comment>
<evidence type="ECO:0000313" key="3">
    <source>
        <dbReference type="Proteomes" id="UP001280121"/>
    </source>
</evidence>
<protein>
    <submittedName>
        <fullName evidence="2">Uncharacterized protein</fullName>
    </submittedName>
</protein>
<reference evidence="2" key="1">
    <citation type="journal article" date="2023" name="Plant J.">
        <title>Genome sequences and population genomics provide insights into the demographic history, inbreeding, and mutation load of two 'living fossil' tree species of Dipteronia.</title>
        <authorList>
            <person name="Feng Y."/>
            <person name="Comes H.P."/>
            <person name="Chen J."/>
            <person name="Zhu S."/>
            <person name="Lu R."/>
            <person name="Zhang X."/>
            <person name="Li P."/>
            <person name="Qiu J."/>
            <person name="Olsen K.M."/>
            <person name="Qiu Y."/>
        </authorList>
    </citation>
    <scope>NUCLEOTIDE SEQUENCE</scope>
    <source>
        <strain evidence="2">KIB01</strain>
    </source>
</reference>
<keyword evidence="1" id="KW-0812">Transmembrane</keyword>
<dbReference type="Proteomes" id="UP001280121">
    <property type="component" value="Unassembled WGS sequence"/>
</dbReference>
<dbReference type="EMBL" id="JANJYI010000002">
    <property type="protein sequence ID" value="KAK2658202.1"/>
    <property type="molecule type" value="Genomic_DNA"/>
</dbReference>
<sequence>MGGLKGNAPSPAMTPESAVTSWRSSCTFILRKGYLGKKICVARSGWNLSFKVKPVSVSQFRSGEVRSYNISRCQDLVESSPGIGSLESRPGLVIWLALEYDLRVSVLTGSSSLIRYVTETIRSVSVFFLDSEDEPADPNIIYEEPDDEASSSDKDVSDATLPARTSWIVIFLAGSVRRDKRKMLSISQKLIPTPMLPRSAYRGIEREDRGPEQVGLGYRAEHYDLQLKWSLMKSLLVLFLLCALADFGQKAFSDQGPGHKGPGTIQAAKLNRKGGAELTDECLFSLTLTRKPAEKRMRATSAARFAFVAELVSFWVLALTLSWLGTLHSSFETNECRVGVSALLSKRELGKANSLLGRARGLVK</sequence>
<keyword evidence="3" id="KW-1185">Reference proteome</keyword>
<evidence type="ECO:0000313" key="2">
    <source>
        <dbReference type="EMBL" id="KAK2658202.1"/>
    </source>
</evidence>
<accession>A0AAD9XFB8</accession>